<evidence type="ECO:0000313" key="2">
    <source>
        <dbReference type="EMBL" id="THB60879.1"/>
    </source>
</evidence>
<feature type="domain" description="Aminoglycoside phosphotransferase" evidence="1">
    <location>
        <begin position="48"/>
        <end position="223"/>
    </location>
</feature>
<dbReference type="AlphaFoldDB" id="A0A4V3TUZ4"/>
<dbReference type="Proteomes" id="UP000310506">
    <property type="component" value="Unassembled WGS sequence"/>
</dbReference>
<dbReference type="PANTHER" id="PTHR40086:SF1">
    <property type="entry name" value="CELL CYCLE REGULATOR CCRZ"/>
    <property type="match status" value="1"/>
</dbReference>
<dbReference type="PANTHER" id="PTHR40086">
    <property type="entry name" value="PHOSPHOTRANSFERASE YTMP-RELATED"/>
    <property type="match status" value="1"/>
</dbReference>
<keyword evidence="3" id="KW-1185">Reference proteome</keyword>
<gene>
    <name evidence="2" type="ORF">ESZ54_07900</name>
</gene>
<dbReference type="InterPro" id="IPR052077">
    <property type="entry name" value="CcrZ_PhaseVar_Mediator"/>
</dbReference>
<dbReference type="GO" id="GO:0016740">
    <property type="term" value="F:transferase activity"/>
    <property type="evidence" value="ECO:0007669"/>
    <property type="project" value="UniProtKB-KW"/>
</dbReference>
<organism evidence="2 3">
    <name type="scientific">Vagococcus silagei</name>
    <dbReference type="NCBI Taxonomy" id="2508885"/>
    <lineage>
        <taxon>Bacteria</taxon>
        <taxon>Bacillati</taxon>
        <taxon>Bacillota</taxon>
        <taxon>Bacilli</taxon>
        <taxon>Lactobacillales</taxon>
        <taxon>Enterococcaceae</taxon>
        <taxon>Vagococcus</taxon>
    </lineage>
</organism>
<evidence type="ECO:0000259" key="1">
    <source>
        <dbReference type="Pfam" id="PF01636"/>
    </source>
</evidence>
<dbReference type="InterPro" id="IPR002575">
    <property type="entry name" value="Aminoglycoside_PTrfase"/>
</dbReference>
<dbReference type="EMBL" id="SDGV01000017">
    <property type="protein sequence ID" value="THB60879.1"/>
    <property type="molecule type" value="Genomic_DNA"/>
</dbReference>
<dbReference type="SUPFAM" id="SSF56112">
    <property type="entry name" value="Protein kinase-like (PK-like)"/>
    <property type="match status" value="1"/>
</dbReference>
<name>A0A4V3TUZ4_9ENTE</name>
<protein>
    <submittedName>
        <fullName evidence="2">Aminoglycoside phosphotransferase</fullName>
    </submittedName>
</protein>
<sequence length="268" mass="31433">MYGGGEEKVIFKFDENWNLQPLKGDTGKAYKGVKDQEEVFLKRNSTPFLAALSREGLTPKLLWTRRTGNGDIVTAQEWFDGRQLTKEEMASNLEVIRILTHLHHSKSLKSMLKRMEGSEKSAFDFLSEYVTNLPRPLKENKLLMKVFKYLEDHLPYYQPSHYVACHGDAIRQNWLISSDDNLYLVDWDYSVLCDPALDLGTILGQYVAKEDWSDWLSLYQTDRVDYLYERVYWYAGMSLLMQTKRSFLNEEHDELNRCLLRLEEIFSA</sequence>
<dbReference type="InterPro" id="IPR011009">
    <property type="entry name" value="Kinase-like_dom_sf"/>
</dbReference>
<reference evidence="2 3" key="1">
    <citation type="submission" date="2019-01" db="EMBL/GenBank/DDBJ databases">
        <title>Vagococcus silagei sp. nov. isolated from brewer's grain.</title>
        <authorList>
            <person name="Guu J.-R."/>
        </authorList>
    </citation>
    <scope>NUCLEOTIDE SEQUENCE [LARGE SCALE GENOMIC DNA]</scope>
    <source>
        <strain evidence="2 3">2B-2</strain>
    </source>
</reference>
<evidence type="ECO:0000313" key="3">
    <source>
        <dbReference type="Proteomes" id="UP000310506"/>
    </source>
</evidence>
<proteinExistence type="predicted"/>
<keyword evidence="2" id="KW-0808">Transferase</keyword>
<dbReference type="Gene3D" id="3.90.1200.10">
    <property type="match status" value="1"/>
</dbReference>
<dbReference type="OrthoDB" id="3171511at2"/>
<accession>A0A4V3TUZ4</accession>
<comment type="caution">
    <text evidence="2">The sequence shown here is derived from an EMBL/GenBank/DDBJ whole genome shotgun (WGS) entry which is preliminary data.</text>
</comment>
<dbReference type="Pfam" id="PF01636">
    <property type="entry name" value="APH"/>
    <property type="match status" value="1"/>
</dbReference>